<keyword evidence="2" id="KW-0472">Membrane</keyword>
<feature type="region of interest" description="Disordered" evidence="1">
    <location>
        <begin position="181"/>
        <end position="204"/>
    </location>
</feature>
<protein>
    <submittedName>
        <fullName evidence="3">Uncharacterized protein</fullName>
    </submittedName>
</protein>
<keyword evidence="2" id="KW-0812">Transmembrane</keyword>
<sequence length="204" mass="22202">MTDAGVQIRKAERSDRSLFRGLRRTLGVDACDGGGALRALVEHGPHAMHHHSHALGIQRSRDCASSVFCMKPQRFENAQPSSVHFRLLPTASPYCRFRIAAWYDRGRQVAYNSLRWWAGSRVPGLVGSQRCLVVLCLPNGCATCSGVAMKGRAGHLDVVGILIMMLCLGWWLTSPAPPTRVPLSSEGEEKVGCEPHHHGAASAP</sequence>
<name>A0A9P9AKZ2_9HYPO</name>
<evidence type="ECO:0000313" key="4">
    <source>
        <dbReference type="Proteomes" id="UP000777438"/>
    </source>
</evidence>
<dbReference type="AlphaFoldDB" id="A0A9P9AKZ2"/>
<accession>A0A9P9AKZ2</accession>
<keyword evidence="2" id="KW-1133">Transmembrane helix</keyword>
<evidence type="ECO:0000256" key="1">
    <source>
        <dbReference type="SAM" id="MobiDB-lite"/>
    </source>
</evidence>
<organism evidence="3 4">
    <name type="scientific">Thelonectria olida</name>
    <dbReference type="NCBI Taxonomy" id="1576542"/>
    <lineage>
        <taxon>Eukaryota</taxon>
        <taxon>Fungi</taxon>
        <taxon>Dikarya</taxon>
        <taxon>Ascomycota</taxon>
        <taxon>Pezizomycotina</taxon>
        <taxon>Sordariomycetes</taxon>
        <taxon>Hypocreomycetidae</taxon>
        <taxon>Hypocreales</taxon>
        <taxon>Nectriaceae</taxon>
        <taxon>Thelonectria</taxon>
    </lineage>
</organism>
<gene>
    <name evidence="3" type="ORF">B0T10DRAFT_573972</name>
</gene>
<reference evidence="3 4" key="1">
    <citation type="journal article" date="2021" name="Nat. Commun.">
        <title>Genetic determinants of endophytism in the Arabidopsis root mycobiome.</title>
        <authorList>
            <person name="Mesny F."/>
            <person name="Miyauchi S."/>
            <person name="Thiergart T."/>
            <person name="Pickel B."/>
            <person name="Atanasova L."/>
            <person name="Karlsson M."/>
            <person name="Huettel B."/>
            <person name="Barry K.W."/>
            <person name="Haridas S."/>
            <person name="Chen C."/>
            <person name="Bauer D."/>
            <person name="Andreopoulos W."/>
            <person name="Pangilinan J."/>
            <person name="LaButti K."/>
            <person name="Riley R."/>
            <person name="Lipzen A."/>
            <person name="Clum A."/>
            <person name="Drula E."/>
            <person name="Henrissat B."/>
            <person name="Kohler A."/>
            <person name="Grigoriev I.V."/>
            <person name="Martin F.M."/>
            <person name="Hacquard S."/>
        </authorList>
    </citation>
    <scope>NUCLEOTIDE SEQUENCE [LARGE SCALE GENOMIC DNA]</scope>
    <source>
        <strain evidence="3 4">MPI-CAGE-CH-0241</strain>
    </source>
</reference>
<keyword evidence="4" id="KW-1185">Reference proteome</keyword>
<proteinExistence type="predicted"/>
<comment type="caution">
    <text evidence="3">The sequence shown here is derived from an EMBL/GenBank/DDBJ whole genome shotgun (WGS) entry which is preliminary data.</text>
</comment>
<dbReference type="Proteomes" id="UP000777438">
    <property type="component" value="Unassembled WGS sequence"/>
</dbReference>
<evidence type="ECO:0000313" key="3">
    <source>
        <dbReference type="EMBL" id="KAH6887977.1"/>
    </source>
</evidence>
<dbReference type="EMBL" id="JAGPYM010000013">
    <property type="protein sequence ID" value="KAH6887977.1"/>
    <property type="molecule type" value="Genomic_DNA"/>
</dbReference>
<feature type="compositionally biased region" description="Basic and acidic residues" evidence="1">
    <location>
        <begin position="187"/>
        <end position="197"/>
    </location>
</feature>
<evidence type="ECO:0000256" key="2">
    <source>
        <dbReference type="SAM" id="Phobius"/>
    </source>
</evidence>
<feature type="transmembrane region" description="Helical" evidence="2">
    <location>
        <begin position="156"/>
        <end position="173"/>
    </location>
</feature>